<evidence type="ECO:0000256" key="3">
    <source>
        <dbReference type="ARBA" id="ARBA00022989"/>
    </source>
</evidence>
<name>A0A1S9RVG8_PENBI</name>
<dbReference type="Pfam" id="PF04479">
    <property type="entry name" value="RTA1"/>
    <property type="match status" value="1"/>
</dbReference>
<evidence type="ECO:0000313" key="8">
    <source>
        <dbReference type="Proteomes" id="UP000190744"/>
    </source>
</evidence>
<dbReference type="EMBL" id="LJBN01000108">
    <property type="protein sequence ID" value="OOQ89519.1"/>
    <property type="molecule type" value="Genomic_DNA"/>
</dbReference>
<reference evidence="8" key="1">
    <citation type="submission" date="2015-09" db="EMBL/GenBank/DDBJ databases">
        <authorList>
            <person name="Fill T.P."/>
            <person name="Baretta J.F."/>
            <person name="de Almeida L.G."/>
            <person name="Rocha M."/>
            <person name="de Souza D.H."/>
            <person name="Malavazi I."/>
            <person name="Cerdeira L.T."/>
            <person name="Hong H."/>
            <person name="Samborskyy M."/>
            <person name="de Vasconcelos A.T."/>
            <person name="Leadlay P."/>
            <person name="Rodrigues-Filho E."/>
        </authorList>
    </citation>
    <scope>NUCLEOTIDE SEQUENCE [LARGE SCALE GENOMIC DNA]</scope>
    <source>
        <strain evidence="8">LaBioMMi 136</strain>
    </source>
</reference>
<protein>
    <submittedName>
        <fullName evidence="7">Putative RTA1 domain protein</fullName>
    </submittedName>
</protein>
<evidence type="ECO:0000256" key="1">
    <source>
        <dbReference type="ARBA" id="ARBA00004141"/>
    </source>
</evidence>
<keyword evidence="3 6" id="KW-1133">Transmembrane helix</keyword>
<dbReference type="AlphaFoldDB" id="A0A1S9RVG8"/>
<organism evidence="7 8">
    <name type="scientific">Penicillium brasilianum</name>
    <dbReference type="NCBI Taxonomy" id="104259"/>
    <lineage>
        <taxon>Eukaryota</taxon>
        <taxon>Fungi</taxon>
        <taxon>Dikarya</taxon>
        <taxon>Ascomycota</taxon>
        <taxon>Pezizomycotina</taxon>
        <taxon>Eurotiomycetes</taxon>
        <taxon>Eurotiomycetidae</taxon>
        <taxon>Eurotiales</taxon>
        <taxon>Aspergillaceae</taxon>
        <taxon>Penicillium</taxon>
    </lineage>
</organism>
<feature type="transmembrane region" description="Helical" evidence="6">
    <location>
        <begin position="24"/>
        <end position="44"/>
    </location>
</feature>
<dbReference type="PANTHER" id="PTHR31465:SF15">
    <property type="entry name" value="LIPID TRANSPORTER ATNI-RELATED"/>
    <property type="match status" value="1"/>
</dbReference>
<evidence type="ECO:0000256" key="2">
    <source>
        <dbReference type="ARBA" id="ARBA00022692"/>
    </source>
</evidence>
<feature type="transmembrane region" description="Helical" evidence="6">
    <location>
        <begin position="85"/>
        <end position="103"/>
    </location>
</feature>
<accession>A0A1S9RVG8</accession>
<comment type="subcellular location">
    <subcellularLocation>
        <location evidence="1">Membrane</location>
        <topology evidence="1">Multi-pass membrane protein</topology>
    </subcellularLocation>
</comment>
<evidence type="ECO:0000256" key="4">
    <source>
        <dbReference type="ARBA" id="ARBA00023136"/>
    </source>
</evidence>
<keyword evidence="4 6" id="KW-0472">Membrane</keyword>
<dbReference type="GO" id="GO:0016020">
    <property type="term" value="C:membrane"/>
    <property type="evidence" value="ECO:0007669"/>
    <property type="project" value="UniProtKB-SubCell"/>
</dbReference>
<feature type="transmembrane region" description="Helical" evidence="6">
    <location>
        <begin position="124"/>
        <end position="146"/>
    </location>
</feature>
<sequence>MPSCDPSVFDNPNVYWSYCPSKPAAILFVILYGLATCVHIAQTVQYRMRNAVIISMGAGLETLAFILRLVVIYKMDLSAVYEAQFILILIAPMWMNAFDFLLLGKLVNYCLPDKQICGFPARRVGITFVGLDIGMFILQLAGAAITTSDDNATVNTGLHIYTAGVVLQQFFIFCFFGLSIVFKSRLARECDSEKQKRVRPLLYTIYLSLALISFRVIFRIIEFAGDNTSKLSRTIDGHEVYVYVFDSMPMFLALIIFNVVHPGKILVGPDAEWPKVSKEEKAAKKRAKKEAKLAASNRDTELLGSTSSDA</sequence>
<evidence type="ECO:0000256" key="5">
    <source>
        <dbReference type="SAM" id="MobiDB-lite"/>
    </source>
</evidence>
<feature type="transmembrane region" description="Helical" evidence="6">
    <location>
        <begin position="51"/>
        <end position="73"/>
    </location>
</feature>
<feature type="transmembrane region" description="Helical" evidence="6">
    <location>
        <begin position="201"/>
        <end position="221"/>
    </location>
</feature>
<feature type="transmembrane region" description="Helical" evidence="6">
    <location>
        <begin position="158"/>
        <end position="181"/>
    </location>
</feature>
<evidence type="ECO:0000256" key="6">
    <source>
        <dbReference type="SAM" id="Phobius"/>
    </source>
</evidence>
<gene>
    <name evidence="7" type="ORF">PEBR_07869</name>
</gene>
<feature type="transmembrane region" description="Helical" evidence="6">
    <location>
        <begin position="241"/>
        <end position="260"/>
    </location>
</feature>
<keyword evidence="2 6" id="KW-0812">Transmembrane</keyword>
<feature type="region of interest" description="Disordered" evidence="5">
    <location>
        <begin position="278"/>
        <end position="310"/>
    </location>
</feature>
<dbReference type="InterPro" id="IPR007568">
    <property type="entry name" value="RTA1"/>
</dbReference>
<proteinExistence type="predicted"/>
<evidence type="ECO:0000313" key="7">
    <source>
        <dbReference type="EMBL" id="OOQ89519.1"/>
    </source>
</evidence>
<dbReference type="Proteomes" id="UP000190744">
    <property type="component" value="Unassembled WGS sequence"/>
</dbReference>
<dbReference type="PANTHER" id="PTHR31465">
    <property type="entry name" value="PROTEIN RTA1-RELATED"/>
    <property type="match status" value="1"/>
</dbReference>
<comment type="caution">
    <text evidence="7">The sequence shown here is derived from an EMBL/GenBank/DDBJ whole genome shotgun (WGS) entry which is preliminary data.</text>
</comment>